<dbReference type="Ensembl" id="ENSSTUT00000117571.1">
    <property type="protein sequence ID" value="ENSSTUP00000109802.1"/>
    <property type="gene ID" value="ENSSTUG00000048752.1"/>
</dbReference>
<reference evidence="2" key="2">
    <citation type="submission" date="2025-09" db="UniProtKB">
        <authorList>
            <consortium name="Ensembl"/>
        </authorList>
    </citation>
    <scope>IDENTIFICATION</scope>
</reference>
<protein>
    <submittedName>
        <fullName evidence="2">Uncharacterized protein</fullName>
    </submittedName>
</protein>
<evidence type="ECO:0000256" key="1">
    <source>
        <dbReference type="SAM" id="SignalP"/>
    </source>
</evidence>
<keyword evidence="3" id="KW-1185">Reference proteome</keyword>
<dbReference type="OMA" id="NECQNGK"/>
<dbReference type="InterPro" id="IPR040958">
    <property type="entry name" value="SNAD1"/>
</dbReference>
<feature type="signal peptide" evidence="1">
    <location>
        <begin position="1"/>
        <end position="15"/>
    </location>
</feature>
<dbReference type="InParanoid" id="A0A674EPZ0"/>
<evidence type="ECO:0000313" key="2">
    <source>
        <dbReference type="Ensembl" id="ENSSTUP00000109802.1"/>
    </source>
</evidence>
<dbReference type="GeneTree" id="ENSGT00990000210926"/>
<accession>A0A674EPZ0</accession>
<reference evidence="2" key="1">
    <citation type="submission" date="2025-08" db="UniProtKB">
        <authorList>
            <consortium name="Ensembl"/>
        </authorList>
    </citation>
    <scope>IDENTIFICATION</scope>
</reference>
<evidence type="ECO:0000313" key="3">
    <source>
        <dbReference type="Proteomes" id="UP000472277"/>
    </source>
</evidence>
<keyword evidence="1" id="KW-0732">Signal</keyword>
<dbReference type="AlphaFoldDB" id="A0A674EPZ0"/>
<sequence length="258" mass="29308">MVVFSLDFLLPYLLCYIHLHYFNISTNFKVVTFQWGGQFTIALHLTKNECQNGKMEGSNVDFQKVVEDMANSAVFNSGGVTAAIPLFTYDNDGIAAQKKEVHSEYRVLNKLKSNLNIVSDKKCLILYTQNSPCRESCLDGKVSNIIQPLEDVFRKVDTGYKAVVFDHIYRDDKMQTRERVFNSLKKIPVTTYCWVTGMILDRSCSSCIIPAHSFILFIYFTVILPGKLTENTFSFTATTWGIVSGERRGMNEPIVSWG</sequence>
<dbReference type="Proteomes" id="UP000472277">
    <property type="component" value="Chromosome 25"/>
</dbReference>
<organism evidence="2 3">
    <name type="scientific">Salmo trutta</name>
    <name type="common">Brown trout</name>
    <dbReference type="NCBI Taxonomy" id="8032"/>
    <lineage>
        <taxon>Eukaryota</taxon>
        <taxon>Metazoa</taxon>
        <taxon>Chordata</taxon>
        <taxon>Craniata</taxon>
        <taxon>Vertebrata</taxon>
        <taxon>Euteleostomi</taxon>
        <taxon>Actinopterygii</taxon>
        <taxon>Neopterygii</taxon>
        <taxon>Teleostei</taxon>
        <taxon>Protacanthopterygii</taxon>
        <taxon>Salmoniformes</taxon>
        <taxon>Salmonidae</taxon>
        <taxon>Salmoninae</taxon>
        <taxon>Salmo</taxon>
    </lineage>
</organism>
<feature type="chain" id="PRO_5046176339" evidence="1">
    <location>
        <begin position="16"/>
        <end position="258"/>
    </location>
</feature>
<proteinExistence type="predicted"/>
<name>A0A674EPZ0_SALTR</name>
<dbReference type="Pfam" id="PF18744">
    <property type="entry name" value="SNAD1"/>
    <property type="match status" value="1"/>
</dbReference>